<dbReference type="PANTHER" id="PTHR34853:SF1">
    <property type="entry name" value="LIPASE 5"/>
    <property type="match status" value="1"/>
</dbReference>
<dbReference type="EMBL" id="PJNB01000001">
    <property type="protein sequence ID" value="PKW18364.1"/>
    <property type="molecule type" value="Genomic_DNA"/>
</dbReference>
<dbReference type="PIRSF" id="PIRSF029171">
    <property type="entry name" value="Esterase_LipA"/>
    <property type="match status" value="1"/>
</dbReference>
<dbReference type="Gene3D" id="3.40.50.1820">
    <property type="entry name" value="alpha/beta hydrolase"/>
    <property type="match status" value="1"/>
</dbReference>
<sequence length="388" mass="41257">MASEHASLVGDDLRAPADDPFYRPPTPLPPGVPGTLLRARPVSALRGTGEPVAAKAWQILYRSNSALGMPNAVSGTVLVPNIPWPREDRPIITFAVGTHGLGSQVAPSYLLRTGTEPETELIAVALDRGWAVVITDYEGLGTPGTHTYTVGRAQGHAMLDAARAAQRLPGSGLTTDCPVGIWGYAQGGQASAFAGELHPTYAPELRIRAAAAGAVPIDLLDIIHRNDGVFTGPVLAGLVGHAAAYPDLPFDELLTEAGRTAVDQVRELGAPELVTRFLGRELSDFLDTSGLFEQPRWRARLAESVAGRNGGPVVPTLVYHSTDDEIVPFAFGERLRDSYRAAGTPVRWHPLSGLAHFPAALASSRVVVSWFDEHFSEPSAISGPRDAR</sequence>
<dbReference type="Pfam" id="PF03583">
    <property type="entry name" value="LIP"/>
    <property type="match status" value="1"/>
</dbReference>
<accession>A0A2N3Y610</accession>
<dbReference type="GO" id="GO:0016042">
    <property type="term" value="P:lipid catabolic process"/>
    <property type="evidence" value="ECO:0007669"/>
    <property type="project" value="InterPro"/>
</dbReference>
<dbReference type="Gene3D" id="1.10.260.130">
    <property type="match status" value="1"/>
</dbReference>
<protein>
    <submittedName>
        <fullName evidence="2">Secretory lipase</fullName>
    </submittedName>
</protein>
<feature type="compositionally biased region" description="Pro residues" evidence="1">
    <location>
        <begin position="22"/>
        <end position="32"/>
    </location>
</feature>
<dbReference type="RefSeq" id="WP_010309419.1">
    <property type="nucleotide sequence ID" value="NZ_CP061007.1"/>
</dbReference>
<dbReference type="Proteomes" id="UP000233786">
    <property type="component" value="Unassembled WGS sequence"/>
</dbReference>
<dbReference type="SUPFAM" id="SSF53474">
    <property type="entry name" value="alpha/beta-Hydrolases"/>
    <property type="match status" value="1"/>
</dbReference>
<keyword evidence="3" id="KW-1185">Reference proteome</keyword>
<dbReference type="InterPro" id="IPR029058">
    <property type="entry name" value="AB_hydrolase_fold"/>
</dbReference>
<gene>
    <name evidence="2" type="ORF">A8926_6441</name>
</gene>
<reference evidence="2" key="1">
    <citation type="submission" date="2017-12" db="EMBL/GenBank/DDBJ databases">
        <title>Sequencing the genomes of 1000 Actinobacteria strains.</title>
        <authorList>
            <person name="Klenk H.-P."/>
        </authorList>
    </citation>
    <scope>NUCLEOTIDE SEQUENCE [LARGE SCALE GENOMIC DNA]</scope>
    <source>
        <strain evidence="2">DSM 44228</strain>
    </source>
</reference>
<dbReference type="AlphaFoldDB" id="A0A2N3Y610"/>
<dbReference type="PANTHER" id="PTHR34853">
    <property type="match status" value="1"/>
</dbReference>
<organism evidence="2 3">
    <name type="scientific">Saccharopolyspora spinosa</name>
    <dbReference type="NCBI Taxonomy" id="60894"/>
    <lineage>
        <taxon>Bacteria</taxon>
        <taxon>Bacillati</taxon>
        <taxon>Actinomycetota</taxon>
        <taxon>Actinomycetes</taxon>
        <taxon>Pseudonocardiales</taxon>
        <taxon>Pseudonocardiaceae</taxon>
        <taxon>Saccharopolyspora</taxon>
    </lineage>
</organism>
<dbReference type="STRING" id="994479.GCA_000194155_04540"/>
<feature type="compositionally biased region" description="Basic and acidic residues" evidence="1">
    <location>
        <begin position="11"/>
        <end position="21"/>
    </location>
</feature>
<name>A0A2N3Y610_SACSN</name>
<comment type="caution">
    <text evidence="2">The sequence shown here is derived from an EMBL/GenBank/DDBJ whole genome shotgun (WGS) entry which is preliminary data.</text>
</comment>
<dbReference type="GO" id="GO:0004806">
    <property type="term" value="F:triacylglycerol lipase activity"/>
    <property type="evidence" value="ECO:0007669"/>
    <property type="project" value="InterPro"/>
</dbReference>
<evidence type="ECO:0000313" key="2">
    <source>
        <dbReference type="EMBL" id="PKW18364.1"/>
    </source>
</evidence>
<evidence type="ECO:0000313" key="3">
    <source>
        <dbReference type="Proteomes" id="UP000233786"/>
    </source>
</evidence>
<dbReference type="InterPro" id="IPR005152">
    <property type="entry name" value="Lipase_secreted"/>
</dbReference>
<feature type="region of interest" description="Disordered" evidence="1">
    <location>
        <begin position="1"/>
        <end position="33"/>
    </location>
</feature>
<proteinExistence type="predicted"/>
<evidence type="ECO:0000256" key="1">
    <source>
        <dbReference type="SAM" id="MobiDB-lite"/>
    </source>
</evidence>
<dbReference type="OrthoDB" id="9798122at2"/>